<dbReference type="GeneID" id="9616899"/>
<dbReference type="EMBL" id="GL378359">
    <property type="protein sequence ID" value="EFJ45198.1"/>
    <property type="molecule type" value="Genomic_DNA"/>
</dbReference>
<protein>
    <submittedName>
        <fullName evidence="2">Uncharacterized protein</fullName>
    </submittedName>
</protein>
<gene>
    <name evidence="2" type="ORF">VOLCADRAFT_94659</name>
</gene>
<keyword evidence="3" id="KW-1185">Reference proteome</keyword>
<evidence type="ECO:0000313" key="3">
    <source>
        <dbReference type="Proteomes" id="UP000001058"/>
    </source>
</evidence>
<dbReference type="AlphaFoldDB" id="D8U5D8"/>
<feature type="compositionally biased region" description="Polar residues" evidence="1">
    <location>
        <begin position="1"/>
        <end position="15"/>
    </location>
</feature>
<evidence type="ECO:0000256" key="1">
    <source>
        <dbReference type="SAM" id="MobiDB-lite"/>
    </source>
</evidence>
<accession>D8U5D8</accession>
<evidence type="ECO:0000313" key="2">
    <source>
        <dbReference type="EMBL" id="EFJ45198.1"/>
    </source>
</evidence>
<dbReference type="Proteomes" id="UP000001058">
    <property type="component" value="Unassembled WGS sequence"/>
</dbReference>
<dbReference type="RefSeq" id="XP_002953874.1">
    <property type="nucleotide sequence ID" value="XM_002953828.1"/>
</dbReference>
<feature type="non-terminal residue" evidence="2">
    <location>
        <position position="1"/>
    </location>
</feature>
<feature type="region of interest" description="Disordered" evidence="1">
    <location>
        <begin position="37"/>
        <end position="82"/>
    </location>
</feature>
<proteinExistence type="predicted"/>
<dbReference type="InParanoid" id="D8U5D8"/>
<organism evidence="3">
    <name type="scientific">Volvox carteri f. nagariensis</name>
    <dbReference type="NCBI Taxonomy" id="3068"/>
    <lineage>
        <taxon>Eukaryota</taxon>
        <taxon>Viridiplantae</taxon>
        <taxon>Chlorophyta</taxon>
        <taxon>core chlorophytes</taxon>
        <taxon>Chlorophyceae</taxon>
        <taxon>CS clade</taxon>
        <taxon>Chlamydomonadales</taxon>
        <taxon>Volvocaceae</taxon>
        <taxon>Volvox</taxon>
    </lineage>
</organism>
<reference evidence="2 3" key="1">
    <citation type="journal article" date="2010" name="Science">
        <title>Genomic analysis of organismal complexity in the multicellular green alga Volvox carteri.</title>
        <authorList>
            <person name="Prochnik S.E."/>
            <person name="Umen J."/>
            <person name="Nedelcu A.M."/>
            <person name="Hallmann A."/>
            <person name="Miller S.M."/>
            <person name="Nishii I."/>
            <person name="Ferris P."/>
            <person name="Kuo A."/>
            <person name="Mitros T."/>
            <person name="Fritz-Laylin L.K."/>
            <person name="Hellsten U."/>
            <person name="Chapman J."/>
            <person name="Simakov O."/>
            <person name="Rensing S.A."/>
            <person name="Terry A."/>
            <person name="Pangilinan J."/>
            <person name="Kapitonov V."/>
            <person name="Jurka J."/>
            <person name="Salamov A."/>
            <person name="Shapiro H."/>
            <person name="Schmutz J."/>
            <person name="Grimwood J."/>
            <person name="Lindquist E."/>
            <person name="Lucas S."/>
            <person name="Grigoriev I.V."/>
            <person name="Schmitt R."/>
            <person name="Kirk D."/>
            <person name="Rokhsar D.S."/>
        </authorList>
    </citation>
    <scope>NUCLEOTIDE SEQUENCE [LARGE SCALE GENOMIC DNA]</scope>
    <source>
        <strain evidence="3">f. Nagariensis / Eve</strain>
    </source>
</reference>
<sequence length="124" mass="13607">RLQRSWTTQSVQQGSEDSKDAVHARLWSRVDVADLEERQDNSSRRCSAPSANVSLAEAPAGVPRPQQPRGWRSREPSCGAADFWQPRRGACVAYSQLGWEIPVGSDNAGAYSDTRPPPYLLVAA</sequence>
<name>D8U5D8_VOLCA</name>
<dbReference type="KEGG" id="vcn:VOLCADRAFT_94659"/>
<feature type="region of interest" description="Disordered" evidence="1">
    <location>
        <begin position="1"/>
        <end position="22"/>
    </location>
</feature>